<accession>A0A964WSM4</accession>
<evidence type="ECO:0000256" key="1">
    <source>
        <dbReference type="SAM" id="MobiDB-lite"/>
    </source>
</evidence>
<sequence length="179" mass="18304">MAIQPPSDIILDVARAADPGRARAAADRLRTLALAPPDQAPTFDAMMEAAIRPAPHPGRSDSAAVLRRMENASALRNGGSAGEPPAYRRFEAFVLQTFVEAVLPKDTDGIFGKGTSGSVWRSMFAEQIAGQIAKAGGIGIADAVLAAHPAGAAGPASDGDAAPAYQAAAPVRHGVTKRG</sequence>
<keyword evidence="4" id="KW-1185">Reference proteome</keyword>
<feature type="compositionally biased region" description="Low complexity" evidence="1">
    <location>
        <begin position="151"/>
        <end position="170"/>
    </location>
</feature>
<dbReference type="AlphaFoldDB" id="A0A964WSM4"/>
<dbReference type="Proteomes" id="UP000773614">
    <property type="component" value="Unassembled WGS sequence"/>
</dbReference>
<comment type="caution">
    <text evidence="3">The sequence shown here is derived from an EMBL/GenBank/DDBJ whole genome shotgun (WGS) entry which is preliminary data.</text>
</comment>
<evidence type="ECO:0000259" key="2">
    <source>
        <dbReference type="Pfam" id="PF10135"/>
    </source>
</evidence>
<evidence type="ECO:0000313" key="4">
    <source>
        <dbReference type="Proteomes" id="UP000773614"/>
    </source>
</evidence>
<gene>
    <name evidence="3" type="ORF">E4O86_04425</name>
</gene>
<reference evidence="3" key="1">
    <citation type="submission" date="2019-03" db="EMBL/GenBank/DDBJ databases">
        <title>Afifella sp. nov., isolated from activated sludge.</title>
        <authorList>
            <person name="Li Q."/>
            <person name="Liu Y."/>
        </authorList>
    </citation>
    <scope>NUCLEOTIDE SEQUENCE</scope>
    <source>
        <strain evidence="3">L72</strain>
    </source>
</reference>
<dbReference type="EMBL" id="SPKJ01000008">
    <property type="protein sequence ID" value="MYZ46955.1"/>
    <property type="molecule type" value="Genomic_DNA"/>
</dbReference>
<proteinExistence type="predicted"/>
<dbReference type="InterPro" id="IPR019301">
    <property type="entry name" value="Flagellar_prot_FlgJ_N"/>
</dbReference>
<dbReference type="Pfam" id="PF10135">
    <property type="entry name" value="Rod-binding"/>
    <property type="match status" value="1"/>
</dbReference>
<feature type="domain" description="Flagellar protein FlgJ N-terminal" evidence="2">
    <location>
        <begin position="106"/>
        <end position="144"/>
    </location>
</feature>
<dbReference type="OrthoDB" id="7889190at2"/>
<evidence type="ECO:0000313" key="3">
    <source>
        <dbReference type="EMBL" id="MYZ46955.1"/>
    </source>
</evidence>
<name>A0A964WSM4_9HYPH</name>
<protein>
    <recommendedName>
        <fullName evidence="2">Flagellar protein FlgJ N-terminal domain-containing protein</fullName>
    </recommendedName>
</protein>
<organism evidence="3 4">
    <name type="scientific">Propylenella binzhouense</name>
    <dbReference type="NCBI Taxonomy" id="2555902"/>
    <lineage>
        <taxon>Bacteria</taxon>
        <taxon>Pseudomonadati</taxon>
        <taxon>Pseudomonadota</taxon>
        <taxon>Alphaproteobacteria</taxon>
        <taxon>Hyphomicrobiales</taxon>
        <taxon>Propylenellaceae</taxon>
        <taxon>Propylenella</taxon>
    </lineage>
</organism>
<feature type="region of interest" description="Disordered" evidence="1">
    <location>
        <begin position="151"/>
        <end position="179"/>
    </location>
</feature>